<dbReference type="AlphaFoldDB" id="A0AAE0BW84"/>
<evidence type="ECO:0000313" key="1">
    <source>
        <dbReference type="EMBL" id="KAK3242930.1"/>
    </source>
</evidence>
<name>A0AAE0BW84_9CHLO</name>
<keyword evidence="2" id="KW-1185">Reference proteome</keyword>
<gene>
    <name evidence="1" type="ORF">CYMTET_47401</name>
</gene>
<dbReference type="EMBL" id="LGRX02033102">
    <property type="protein sequence ID" value="KAK3242930.1"/>
    <property type="molecule type" value="Genomic_DNA"/>
</dbReference>
<dbReference type="Proteomes" id="UP001190700">
    <property type="component" value="Unassembled WGS sequence"/>
</dbReference>
<accession>A0AAE0BW84</accession>
<proteinExistence type="predicted"/>
<evidence type="ECO:0000313" key="2">
    <source>
        <dbReference type="Proteomes" id="UP001190700"/>
    </source>
</evidence>
<comment type="caution">
    <text evidence="1">The sequence shown here is derived from an EMBL/GenBank/DDBJ whole genome shotgun (WGS) entry which is preliminary data.</text>
</comment>
<reference evidence="1 2" key="1">
    <citation type="journal article" date="2015" name="Genome Biol. Evol.">
        <title>Comparative Genomics of a Bacterivorous Green Alga Reveals Evolutionary Causalities and Consequences of Phago-Mixotrophic Mode of Nutrition.</title>
        <authorList>
            <person name="Burns J.A."/>
            <person name="Paasch A."/>
            <person name="Narechania A."/>
            <person name="Kim E."/>
        </authorList>
    </citation>
    <scope>NUCLEOTIDE SEQUENCE [LARGE SCALE GENOMIC DNA]</scope>
    <source>
        <strain evidence="1 2">PLY_AMNH</strain>
    </source>
</reference>
<organism evidence="1 2">
    <name type="scientific">Cymbomonas tetramitiformis</name>
    <dbReference type="NCBI Taxonomy" id="36881"/>
    <lineage>
        <taxon>Eukaryota</taxon>
        <taxon>Viridiplantae</taxon>
        <taxon>Chlorophyta</taxon>
        <taxon>Pyramimonadophyceae</taxon>
        <taxon>Pyramimonadales</taxon>
        <taxon>Pyramimonadaceae</taxon>
        <taxon>Cymbomonas</taxon>
    </lineage>
</organism>
<sequence>MRGGQVLVVGARGGLHAGRGAYMVGVQVACWGGAQVFQDAADEGQEAFAVVVVEMHGALVVLGAGGVATAVDYPRTQPREPPLAGTAGAPAGGGVDTRVVGCVPAGGDSMITAKAVHGTTTIHAVTVESNVPAEGRAIYPSAGDSAAADGGIETVCPYTGRRSTHVAGVLHDGEFTPSVQEFLGISVGMEAASLTGGAKLRLAVDGATDFGMVDSSAPRPVHMPPSVCVGTVCTFDLSSLSASARVAFQEAILGGGMAFNEPAQLRSPAVPVEFDTNYFYEVELPQQDMSAAVWFGYEEVD</sequence>
<protein>
    <submittedName>
        <fullName evidence="1">Uncharacterized protein</fullName>
    </submittedName>
</protein>